<dbReference type="InterPro" id="IPR003594">
    <property type="entry name" value="HATPase_dom"/>
</dbReference>
<evidence type="ECO:0000256" key="3">
    <source>
        <dbReference type="ARBA" id="ARBA00022553"/>
    </source>
</evidence>
<dbReference type="InterPro" id="IPR036097">
    <property type="entry name" value="HisK_dim/P_sf"/>
</dbReference>
<evidence type="ECO:0000313" key="11">
    <source>
        <dbReference type="EMBL" id="RVU48589.1"/>
    </source>
</evidence>
<evidence type="ECO:0000259" key="9">
    <source>
        <dbReference type="PROSITE" id="PS50109"/>
    </source>
</evidence>
<dbReference type="SUPFAM" id="SSF55874">
    <property type="entry name" value="ATPase domain of HSP90 chaperone/DNA topoisomerase II/histidine kinase"/>
    <property type="match status" value="1"/>
</dbReference>
<proteinExistence type="predicted"/>
<accession>A0ABY0CYA1</accession>
<keyword evidence="5" id="KW-0547">Nucleotide-binding</keyword>
<evidence type="ECO:0000259" key="10">
    <source>
        <dbReference type="PROSITE" id="PS50112"/>
    </source>
</evidence>
<dbReference type="PANTHER" id="PTHR43065">
    <property type="entry name" value="SENSOR HISTIDINE KINASE"/>
    <property type="match status" value="1"/>
</dbReference>
<keyword evidence="7" id="KW-0067">ATP-binding</keyword>
<dbReference type="Pfam" id="PF08447">
    <property type="entry name" value="PAS_3"/>
    <property type="match status" value="1"/>
</dbReference>
<dbReference type="SMART" id="SM00387">
    <property type="entry name" value="HATPase_c"/>
    <property type="match status" value="1"/>
</dbReference>
<keyword evidence="4" id="KW-0808">Transferase</keyword>
<evidence type="ECO:0000256" key="6">
    <source>
        <dbReference type="ARBA" id="ARBA00022777"/>
    </source>
</evidence>
<keyword evidence="3" id="KW-0597">Phosphoprotein</keyword>
<dbReference type="PANTHER" id="PTHR43065:SF46">
    <property type="entry name" value="C4-DICARBOXYLATE TRANSPORT SENSOR PROTEIN DCTB"/>
    <property type="match status" value="1"/>
</dbReference>
<evidence type="ECO:0000256" key="5">
    <source>
        <dbReference type="ARBA" id="ARBA00022741"/>
    </source>
</evidence>
<dbReference type="Proteomes" id="UP000282926">
    <property type="component" value="Unassembled WGS sequence"/>
</dbReference>
<dbReference type="SUPFAM" id="SSF47384">
    <property type="entry name" value="Homodimeric domain of signal transducing histidine kinase"/>
    <property type="match status" value="1"/>
</dbReference>
<comment type="catalytic activity">
    <reaction evidence="1">
        <text>ATP + protein L-histidine = ADP + protein N-phospho-L-histidine.</text>
        <dbReference type="EC" id="2.7.13.3"/>
    </reaction>
</comment>
<dbReference type="InterPro" id="IPR013767">
    <property type="entry name" value="PAS_fold"/>
</dbReference>
<dbReference type="Gene3D" id="3.30.450.20">
    <property type="entry name" value="PAS domain"/>
    <property type="match status" value="2"/>
</dbReference>
<dbReference type="InterPro" id="IPR013655">
    <property type="entry name" value="PAS_fold_3"/>
</dbReference>
<dbReference type="CDD" id="cd00130">
    <property type="entry name" value="PAS"/>
    <property type="match status" value="2"/>
</dbReference>
<dbReference type="Pfam" id="PF00989">
    <property type="entry name" value="PAS"/>
    <property type="match status" value="1"/>
</dbReference>
<evidence type="ECO:0000256" key="1">
    <source>
        <dbReference type="ARBA" id="ARBA00000085"/>
    </source>
</evidence>
<dbReference type="SMART" id="SM00086">
    <property type="entry name" value="PAC"/>
    <property type="match status" value="2"/>
</dbReference>
<name>A0ABY0CYA1_9DELT</name>
<evidence type="ECO:0000313" key="12">
    <source>
        <dbReference type="Proteomes" id="UP000282926"/>
    </source>
</evidence>
<dbReference type="InterPro" id="IPR004358">
    <property type="entry name" value="Sig_transdc_His_kin-like_C"/>
</dbReference>
<dbReference type="InterPro" id="IPR005467">
    <property type="entry name" value="His_kinase_dom"/>
</dbReference>
<keyword evidence="8" id="KW-0902">Two-component regulatory system</keyword>
<dbReference type="InterPro" id="IPR035965">
    <property type="entry name" value="PAS-like_dom_sf"/>
</dbReference>
<feature type="domain" description="Histidine kinase" evidence="9">
    <location>
        <begin position="389"/>
        <end position="612"/>
    </location>
</feature>
<dbReference type="NCBIfam" id="TIGR00229">
    <property type="entry name" value="sensory_box"/>
    <property type="match status" value="2"/>
</dbReference>
<feature type="domain" description="PAS" evidence="10">
    <location>
        <begin position="256"/>
        <end position="300"/>
    </location>
</feature>
<dbReference type="Gene3D" id="3.30.565.10">
    <property type="entry name" value="Histidine kinase-like ATPase, C-terminal domain"/>
    <property type="match status" value="1"/>
</dbReference>
<dbReference type="PRINTS" id="PR00344">
    <property type="entry name" value="BCTRLSENSOR"/>
</dbReference>
<organism evidence="11 12">
    <name type="scientific">Lujinxingia sediminis</name>
    <dbReference type="NCBI Taxonomy" id="2480984"/>
    <lineage>
        <taxon>Bacteria</taxon>
        <taxon>Deltaproteobacteria</taxon>
        <taxon>Bradymonadales</taxon>
        <taxon>Lujinxingiaceae</taxon>
        <taxon>Lujinxingia</taxon>
    </lineage>
</organism>
<reference evidence="11 12" key="1">
    <citation type="submission" date="2019-01" db="EMBL/GenBank/DDBJ databases">
        <title>Lujinxingia litoralis gen. nov., sp. nov. and Lujinxingia sediminis gen. nov., sp. nov., new members in the order Bradymonadales, isolated from coastal sediment.</title>
        <authorList>
            <person name="Li C.-M."/>
        </authorList>
    </citation>
    <scope>NUCLEOTIDE SEQUENCE [LARGE SCALE GENOMIC DNA]</scope>
    <source>
        <strain evidence="11 12">SEH01</strain>
    </source>
</reference>
<keyword evidence="12" id="KW-1185">Reference proteome</keyword>
<dbReference type="InterPro" id="IPR036890">
    <property type="entry name" value="HATPase_C_sf"/>
</dbReference>
<gene>
    <name evidence="11" type="ORF">EA187_03930</name>
</gene>
<dbReference type="EMBL" id="SADD01000001">
    <property type="protein sequence ID" value="RVU48589.1"/>
    <property type="molecule type" value="Genomic_DNA"/>
</dbReference>
<protein>
    <recommendedName>
        <fullName evidence="2">histidine kinase</fullName>
        <ecNumber evidence="2">2.7.13.3</ecNumber>
    </recommendedName>
</protein>
<sequence length="612" mass="68096">MPLRDARSTLEQTLHQCFGHSPVPTCVCTRSAHMVYQNLAAQRSVVTSPGNEQAPQLSDHLCPESLKTLRDGFQQLSSQHPAQSFVLRPSEPEGGPRTVQAYIFGDHDHIVLTWPASAAPTLNLTETSEANEHSYRTIAQGTHDAIWEWDCARGTLTWHSGLHAVFGYDDSNLDSTYDAWLKHVHPDDHDRVVTSLDRALARGAQAWVEEYRFRRADGSWAHVVDRGFVVDSDSQGPTRLIGGLNDVTADRLANATIRQQARLIEQTHDAIWVIDFENTVRFCNPSVERLFGTDRRHLIGAPLSVPDYEAAAPSIDMMRRRGLWQGVAHHRTTAGEEVILEERWSLLVNEHDHPQAILIVGTDITERRALLSQFLRAQRVDSMGSLAAGMVHDLNNMLVPIHFGVEFLRLQLDRTNAEVNEVLIEIAESVQGASAMLHHVLNFARGETQLPEPLDLPHIISEVFRVAMHGHAHRISTHLDYRARRWQALGNPPQIHQLLLNLCINARDAIASSGHVEVAVSELTLSAREAAVHPDARPGDYLRIDIRDNGQGMSDAVRARIFEPFYTTKEPNHGTGIGLPTSMAIVRSHGGFMTVKSAPGEGAIFSIFLRAV</sequence>
<dbReference type="CDD" id="cd00082">
    <property type="entry name" value="HisKA"/>
    <property type="match status" value="1"/>
</dbReference>
<dbReference type="PROSITE" id="PS50112">
    <property type="entry name" value="PAS"/>
    <property type="match status" value="2"/>
</dbReference>
<dbReference type="Pfam" id="PF02518">
    <property type="entry name" value="HATPase_c"/>
    <property type="match status" value="1"/>
</dbReference>
<dbReference type="SUPFAM" id="SSF55785">
    <property type="entry name" value="PYP-like sensor domain (PAS domain)"/>
    <property type="match status" value="2"/>
</dbReference>
<evidence type="ECO:0000256" key="4">
    <source>
        <dbReference type="ARBA" id="ARBA00022679"/>
    </source>
</evidence>
<feature type="domain" description="PAS" evidence="10">
    <location>
        <begin position="131"/>
        <end position="203"/>
    </location>
</feature>
<comment type="caution">
    <text evidence="11">The sequence shown here is derived from an EMBL/GenBank/DDBJ whole genome shotgun (WGS) entry which is preliminary data.</text>
</comment>
<dbReference type="InterPro" id="IPR003661">
    <property type="entry name" value="HisK_dim/P_dom"/>
</dbReference>
<evidence type="ECO:0000256" key="7">
    <source>
        <dbReference type="ARBA" id="ARBA00022840"/>
    </source>
</evidence>
<evidence type="ECO:0000256" key="2">
    <source>
        <dbReference type="ARBA" id="ARBA00012438"/>
    </source>
</evidence>
<keyword evidence="6" id="KW-0418">Kinase</keyword>
<dbReference type="EC" id="2.7.13.3" evidence="2"/>
<evidence type="ECO:0000256" key="8">
    <source>
        <dbReference type="ARBA" id="ARBA00023012"/>
    </source>
</evidence>
<dbReference type="InterPro" id="IPR000014">
    <property type="entry name" value="PAS"/>
</dbReference>
<dbReference type="Gene3D" id="1.10.287.130">
    <property type="match status" value="1"/>
</dbReference>
<dbReference type="PROSITE" id="PS50109">
    <property type="entry name" value="HIS_KIN"/>
    <property type="match status" value="1"/>
</dbReference>
<dbReference type="SMART" id="SM00091">
    <property type="entry name" value="PAS"/>
    <property type="match status" value="3"/>
</dbReference>
<dbReference type="InterPro" id="IPR001610">
    <property type="entry name" value="PAC"/>
</dbReference>